<dbReference type="AlphaFoldDB" id="H8ZEA0"/>
<evidence type="ECO:0000313" key="3">
    <source>
        <dbReference type="Proteomes" id="UP000054524"/>
    </source>
</evidence>
<evidence type="ECO:0000313" key="2">
    <source>
        <dbReference type="EMBL" id="KFG25752.1"/>
    </source>
</evidence>
<organism evidence="1">
    <name type="scientific">Nematocida ausubeli (strain ATCC PRA-371 / ERTm2)</name>
    <name type="common">Nematode killer fungus</name>
    <dbReference type="NCBI Taxonomy" id="1913371"/>
    <lineage>
        <taxon>Eukaryota</taxon>
        <taxon>Fungi</taxon>
        <taxon>Fungi incertae sedis</taxon>
        <taxon>Microsporidia</taxon>
        <taxon>Nematocida</taxon>
    </lineage>
</organism>
<dbReference type="SUPFAM" id="SSF158997">
    <property type="entry name" value="Trm112p-like"/>
    <property type="match status" value="1"/>
</dbReference>
<sequence length="152" mass="17514">MKIFSVLLLRCKKPSCTHANYLVPDGCTIKWSIRQPESKDFAFLQAQLQVICMMNLSTNEFILPYILNAAKECLAAEDPAREYFNYDIDFFEKSFEKNSFELIDDKKAITNLFTALLCAKLEEGTLRCAECHMAYPIYDGVPNLLTKQDIEY</sequence>
<dbReference type="Gene3D" id="2.20.25.10">
    <property type="match status" value="1"/>
</dbReference>
<reference evidence="1" key="1">
    <citation type="submission" date="2011-03" db="EMBL/GenBank/DDBJ databases">
        <title>The Genome Sequence of Nematocida sp1 strain ERTm2.</title>
        <authorList>
            <consortium name="The Broad Institute Genome Sequencing Platform"/>
            <consortium name="The Broad Institute Genome Sequencing Center for Infectious Disease"/>
            <person name="Cuomo C."/>
            <person name="Troemel E."/>
            <person name="Young S.K."/>
            <person name="Zeng Q."/>
            <person name="Gargeya S."/>
            <person name="Fitzgerald M."/>
            <person name="Haas B."/>
            <person name="Abouelleil A."/>
            <person name="Alvarado L."/>
            <person name="Arachchi H.M."/>
            <person name="Berlin A."/>
            <person name="Brown A."/>
            <person name="Chapman S.B."/>
            <person name="Chen Z."/>
            <person name="Dunbar C."/>
            <person name="Freedman E."/>
            <person name="Gearin G."/>
            <person name="Gellesch M."/>
            <person name="Goldberg J."/>
            <person name="Griggs A."/>
            <person name="Gujja S."/>
            <person name="Heilman E.R."/>
            <person name="Heiman D."/>
            <person name="Howarth C."/>
            <person name="Larson L."/>
            <person name="Lui A."/>
            <person name="MacDonald P.J.P."/>
            <person name="Mehta T."/>
            <person name="Montmayeur A."/>
            <person name="Murphy C."/>
            <person name="Neiman D."/>
            <person name="Pearson M."/>
            <person name="Priest M."/>
            <person name="Roberts A."/>
            <person name="Saif S."/>
            <person name="Shea T."/>
            <person name="Shenoy N."/>
            <person name="Sisk P."/>
            <person name="Stolte C."/>
            <person name="Sykes S."/>
            <person name="White J."/>
            <person name="Yandava C."/>
            <person name="Wortman J."/>
            <person name="Nusbaum C."/>
            <person name="Birren B."/>
        </authorList>
    </citation>
    <scope>NUCLEOTIDE SEQUENCE</scope>
    <source>
        <strain evidence="1">ERTm2</strain>
    </source>
</reference>
<name>H8ZEA0_NEMA1</name>
<dbReference type="OrthoDB" id="2187549at2759"/>
<accession>H8ZEA0</accession>
<dbReference type="Proteomes" id="UP000005622">
    <property type="component" value="Unassembled WGS sequence"/>
</dbReference>
<keyword evidence="3" id="KW-1185">Reference proteome</keyword>
<reference evidence="2" key="2">
    <citation type="submission" date="2012-10" db="EMBL/GenBank/DDBJ databases">
        <authorList>
            <consortium name="The Broad Institute Genome Sequencing Platform"/>
            <consortium name="The Broad Institute Genome Sequencing Center for Infectious Disease"/>
            <person name="Cuomo C."/>
            <person name="Troemel E."/>
            <person name="Walker B."/>
            <person name="Young S.K."/>
            <person name="Zeng Q."/>
            <person name="Gargeya S."/>
            <person name="Fitzgerald M."/>
            <person name="Haas B."/>
            <person name="Abouelleil A."/>
            <person name="Alvarado L."/>
            <person name="Arachchi H.M."/>
            <person name="Berlin A.M."/>
            <person name="Chapman S.B."/>
            <person name="Goldberg J."/>
            <person name="Griggs A."/>
            <person name="Gujja S."/>
            <person name="Hansen M."/>
            <person name="Howarth C."/>
            <person name="Imamovic A."/>
            <person name="Larimer J."/>
            <person name="McCowan C."/>
            <person name="Murphy C."/>
            <person name="Neiman D."/>
            <person name="Pearson M."/>
            <person name="Priest M."/>
            <person name="Roberts A."/>
            <person name="Saif S."/>
            <person name="Shea T."/>
            <person name="Sisk P."/>
            <person name="Sykes S."/>
            <person name="Wortman J."/>
            <person name="Nusbaum C."/>
            <person name="Birren B."/>
        </authorList>
    </citation>
    <scope>NUCLEOTIDE SEQUENCE</scope>
    <source>
        <strain evidence="2">ERTm6</strain>
    </source>
</reference>
<dbReference type="HOGENOM" id="CLU_1713777_0_0_1"/>
<reference evidence="2 3" key="3">
    <citation type="journal article" date="2014" name="Genome Announc.">
        <title>Genome Sequence of the Microsporidian Species Nematocida sp1 Strain ERTm6 (ATCC PRA-372).</title>
        <authorList>
            <person name="Bakowski M.A."/>
            <person name="Priest M."/>
            <person name="Young S."/>
            <person name="Cuomo C.A."/>
            <person name="Troemel E.R."/>
        </authorList>
    </citation>
    <scope>NUCLEOTIDE SEQUENCE [LARGE SCALE GENOMIC DNA]</scope>
    <source>
        <strain evidence="2 3">ERTm6</strain>
    </source>
</reference>
<gene>
    <name evidence="1" type="ORF">NERG_01921</name>
    <name evidence="2" type="ORF">NESG_01736</name>
</gene>
<dbReference type="EMBL" id="AKIJ01000004">
    <property type="protein sequence ID" value="KFG25752.1"/>
    <property type="molecule type" value="Genomic_DNA"/>
</dbReference>
<proteinExistence type="predicted"/>
<accession>A0A086J0T4</accession>
<dbReference type="EMBL" id="JH604637">
    <property type="protein sequence ID" value="EHY64865.1"/>
    <property type="molecule type" value="Genomic_DNA"/>
</dbReference>
<dbReference type="Proteomes" id="UP000054524">
    <property type="component" value="Unassembled WGS sequence"/>
</dbReference>
<evidence type="ECO:0000313" key="1">
    <source>
        <dbReference type="EMBL" id="EHY64865.1"/>
    </source>
</evidence>
<protein>
    <submittedName>
        <fullName evidence="1">Uncharacterized protein</fullName>
    </submittedName>
</protein>